<dbReference type="PANTHER" id="PTHR42759">
    <property type="entry name" value="MOXR FAMILY PROTEIN"/>
    <property type="match status" value="1"/>
</dbReference>
<accession>A0ABY3XZK2</accession>
<dbReference type="RefSeq" id="WP_242755865.1">
    <property type="nucleotide sequence ID" value="NZ_CP093846.1"/>
</dbReference>
<dbReference type="Proteomes" id="UP001202244">
    <property type="component" value="Chromosome"/>
</dbReference>
<dbReference type="PANTHER" id="PTHR42759:SF5">
    <property type="entry name" value="METHANOL DEHYDROGENASE REGULATOR"/>
    <property type="match status" value="1"/>
</dbReference>
<evidence type="ECO:0000313" key="3">
    <source>
        <dbReference type="EMBL" id="UNS99902.1"/>
    </source>
</evidence>
<feature type="domain" description="ChlI/MoxR AAA lid" evidence="2">
    <location>
        <begin position="251"/>
        <end position="321"/>
    </location>
</feature>
<dbReference type="EMBL" id="CP093846">
    <property type="protein sequence ID" value="UNS99902.1"/>
    <property type="molecule type" value="Genomic_DNA"/>
</dbReference>
<dbReference type="InterPro" id="IPR027417">
    <property type="entry name" value="P-loop_NTPase"/>
</dbReference>
<dbReference type="Gene3D" id="3.40.50.300">
    <property type="entry name" value="P-loop containing nucleotide triphosphate hydrolases"/>
    <property type="match status" value="1"/>
</dbReference>
<dbReference type="PIRSF" id="PIRSF002849">
    <property type="entry name" value="AAA_ATPase_chaperone_MoxR_prd"/>
    <property type="match status" value="1"/>
</dbReference>
<organism evidence="3 4">
    <name type="scientific">Streptomyces tubbatahanensis</name>
    <dbReference type="NCBI Taxonomy" id="2923272"/>
    <lineage>
        <taxon>Bacteria</taxon>
        <taxon>Bacillati</taxon>
        <taxon>Actinomycetota</taxon>
        <taxon>Actinomycetes</taxon>
        <taxon>Kitasatosporales</taxon>
        <taxon>Streptomycetaceae</taxon>
        <taxon>Streptomyces</taxon>
    </lineage>
</organism>
<keyword evidence="4" id="KW-1185">Reference proteome</keyword>
<name>A0ABY3XZK2_9ACTN</name>
<reference evidence="3 4" key="1">
    <citation type="journal article" date="2023" name="Microbiol. Spectr.">
        <title>Synergy between Genome Mining, Metabolomics, and Bioinformatics Uncovers Antibacterial Chlorinated Carbazole Alkaloids and Their Biosynthetic Gene Cluster from Streptomyces tubbatahanensis sp. nov., a Novel Actinomycete Isolated from Sulu Sea, Philippines.</title>
        <authorList>
            <person name="Tenebro C.P."/>
            <person name="Trono D.J.V.L."/>
            <person name="Balida L.A.P."/>
            <person name="Bayog L.K.A."/>
            <person name="Bruna J.R."/>
            <person name="Sabido E.M."/>
            <person name="Caspe D.P.C."/>
            <person name="de Los Santos E.L.C."/>
            <person name="Saludes J.P."/>
            <person name="Dalisay D.S."/>
        </authorList>
    </citation>
    <scope>NUCLEOTIDE SEQUENCE [LARGE SCALE GENOMIC DNA]</scope>
    <source>
        <strain evidence="3 4">DSD3025</strain>
    </source>
</reference>
<evidence type="ECO:0000313" key="4">
    <source>
        <dbReference type="Proteomes" id="UP001202244"/>
    </source>
</evidence>
<protein>
    <submittedName>
        <fullName evidence="3">MoxR family ATPase</fullName>
    </submittedName>
</protein>
<dbReference type="InterPro" id="IPR041628">
    <property type="entry name" value="ChlI/MoxR_AAA_lid"/>
</dbReference>
<proteinExistence type="predicted"/>
<dbReference type="Gene3D" id="1.10.8.80">
    <property type="entry name" value="Magnesium chelatase subunit I, C-Terminal domain"/>
    <property type="match status" value="1"/>
</dbReference>
<dbReference type="InterPro" id="IPR011703">
    <property type="entry name" value="ATPase_AAA-3"/>
</dbReference>
<feature type="domain" description="ATPase AAA-3" evidence="1">
    <location>
        <begin position="55"/>
        <end position="185"/>
    </location>
</feature>
<dbReference type="Pfam" id="PF17863">
    <property type="entry name" value="AAA_lid_2"/>
    <property type="match status" value="1"/>
</dbReference>
<dbReference type="Pfam" id="PF07726">
    <property type="entry name" value="AAA_3"/>
    <property type="match status" value="1"/>
</dbReference>
<dbReference type="SUPFAM" id="SSF52540">
    <property type="entry name" value="P-loop containing nucleoside triphosphate hydrolases"/>
    <property type="match status" value="1"/>
</dbReference>
<evidence type="ECO:0000259" key="1">
    <source>
        <dbReference type="Pfam" id="PF07726"/>
    </source>
</evidence>
<dbReference type="InterPro" id="IPR050764">
    <property type="entry name" value="CbbQ/NirQ/NorQ/GpvN"/>
</dbReference>
<dbReference type="CDD" id="cd00009">
    <property type="entry name" value="AAA"/>
    <property type="match status" value="1"/>
</dbReference>
<sequence length="336" mass="36018">MRLEPQHPAAPSASRESVSLLAQCFHALGDNVERVVKGKRDTVELALVCLFSEGHLLIEDVPGTGKTTLARCLAASLEASWHRVQFTPDLLPSDITGVTIYRQNTGAFEFLPGPVFANIVLGDEVNRASPKTQSAMLEVMEERQVTADGRTHPVPRPFMVIATQNSVDMGGTYPLPEAQLDRFLMRVTLGYPDHASEVAVLSGTDSQSGQPGIEHLPTIATGTHIAEFIQVARQIQVAPQLYDYLVRVVAATRELPEVRLGASPRGSVALLRAVRVRAASQGRTYALPEDVKALADPVLAHRLILTPEAELSGRGGADVIAEALATVPVPQAGAPL</sequence>
<gene>
    <name evidence="3" type="ORF">MMF93_28175</name>
</gene>
<evidence type="ECO:0000259" key="2">
    <source>
        <dbReference type="Pfam" id="PF17863"/>
    </source>
</evidence>